<dbReference type="FunFam" id="3.40.50.2020:FF:000021">
    <property type="entry name" value="Adenine phosphoribosyltransferase"/>
    <property type="match status" value="1"/>
</dbReference>
<dbReference type="Gene3D" id="3.40.50.2020">
    <property type="match status" value="1"/>
</dbReference>
<dbReference type="RefSeq" id="WP_095680667.1">
    <property type="nucleotide sequence ID" value="NZ_CP016768.2"/>
</dbReference>
<dbReference type="GO" id="GO:0002055">
    <property type="term" value="F:adenine binding"/>
    <property type="evidence" value="ECO:0007669"/>
    <property type="project" value="TreeGrafter"/>
</dbReference>
<comment type="function">
    <text evidence="2 11">Catalyzes a salvage reaction resulting in the formation of AMP, that is energically less costly than de novo synthesis.</text>
</comment>
<dbReference type="NCBIfam" id="TIGR01090">
    <property type="entry name" value="apt"/>
    <property type="match status" value="1"/>
</dbReference>
<dbReference type="GO" id="GO:0016208">
    <property type="term" value="F:AMP binding"/>
    <property type="evidence" value="ECO:0007669"/>
    <property type="project" value="TreeGrafter"/>
</dbReference>
<evidence type="ECO:0000256" key="5">
    <source>
        <dbReference type="ARBA" id="ARBA00008391"/>
    </source>
</evidence>
<accession>A0A249JXX2</accession>
<dbReference type="HAMAP" id="MF_00004">
    <property type="entry name" value="Aden_phosphoribosyltr"/>
    <property type="match status" value="1"/>
</dbReference>
<evidence type="ECO:0000256" key="1">
    <source>
        <dbReference type="ARBA" id="ARBA00000868"/>
    </source>
</evidence>
<evidence type="ECO:0000256" key="9">
    <source>
        <dbReference type="ARBA" id="ARBA00022679"/>
    </source>
</evidence>
<dbReference type="GO" id="GO:0003999">
    <property type="term" value="F:adenine phosphoribosyltransferase activity"/>
    <property type="evidence" value="ECO:0007669"/>
    <property type="project" value="UniProtKB-UniRule"/>
</dbReference>
<evidence type="ECO:0000259" key="12">
    <source>
        <dbReference type="Pfam" id="PF00156"/>
    </source>
</evidence>
<dbReference type="PANTHER" id="PTHR32315">
    <property type="entry name" value="ADENINE PHOSPHORIBOSYLTRANSFERASE"/>
    <property type="match status" value="1"/>
</dbReference>
<name>A0A249JXX2_9ACTN</name>
<comment type="similarity">
    <text evidence="5 11">Belongs to the purine/pyrimidine phosphoribosyltransferase family.</text>
</comment>
<dbReference type="EC" id="2.4.2.7" evidence="6 11"/>
<keyword evidence="9 11" id="KW-0808">Transferase</keyword>
<evidence type="ECO:0000313" key="13">
    <source>
        <dbReference type="EMBL" id="ASY09362.1"/>
    </source>
</evidence>
<dbReference type="InterPro" id="IPR005764">
    <property type="entry name" value="Ade_phspho_trans"/>
</dbReference>
<gene>
    <name evidence="11" type="primary">apt</name>
    <name evidence="13" type="ORF">B1s21122_03250</name>
</gene>
<dbReference type="UniPathway" id="UPA00588">
    <property type="reaction ID" value="UER00646"/>
</dbReference>
<evidence type="ECO:0000256" key="2">
    <source>
        <dbReference type="ARBA" id="ARBA00003968"/>
    </source>
</evidence>
<keyword evidence="10 11" id="KW-0660">Purine salvage</keyword>
<feature type="domain" description="Phosphoribosyltransferase" evidence="12">
    <location>
        <begin position="41"/>
        <end position="152"/>
    </location>
</feature>
<reference evidence="14" key="1">
    <citation type="submission" date="2016-10" db="EMBL/GenBank/DDBJ databases">
        <title>High microdiversification within the ubiquitous acI lineage of Actinobacteria.</title>
        <authorList>
            <person name="Neuenschwander S.M."/>
            <person name="Salcher M."/>
            <person name="Ghai R."/>
            <person name="Pernthaler J."/>
        </authorList>
    </citation>
    <scope>NUCLEOTIDE SEQUENCE [LARGE SCALE GENOMIC DNA]</scope>
</reference>
<sequence length="174" mass="18386">METSASNLIRVIPDFPKPGIIFKDITPLLANADAFRNVCDQIAEYANEVEYIAGVEARGFIFAAAIAAISNKGLIPIRKSGKLPGKTYSNSYELEYGKATLELHADLIPAGGRVLLVDDVLATGGTAVAALDLIKMAGLSPITIAFLLEIPALGGRSRIAKSHPGLKIQTVLAE</sequence>
<dbReference type="Proteomes" id="UP000217153">
    <property type="component" value="Chromosome"/>
</dbReference>
<dbReference type="InterPro" id="IPR050054">
    <property type="entry name" value="UPRTase/APRTase"/>
</dbReference>
<comment type="catalytic activity">
    <reaction evidence="1 11">
        <text>AMP + diphosphate = 5-phospho-alpha-D-ribose 1-diphosphate + adenine</text>
        <dbReference type="Rhea" id="RHEA:16609"/>
        <dbReference type="ChEBI" id="CHEBI:16708"/>
        <dbReference type="ChEBI" id="CHEBI:33019"/>
        <dbReference type="ChEBI" id="CHEBI:58017"/>
        <dbReference type="ChEBI" id="CHEBI:456215"/>
        <dbReference type="EC" id="2.4.2.7"/>
    </reaction>
</comment>
<dbReference type="NCBIfam" id="NF002636">
    <property type="entry name" value="PRK02304.1-5"/>
    <property type="match status" value="1"/>
</dbReference>
<dbReference type="PANTHER" id="PTHR32315:SF3">
    <property type="entry name" value="ADENINE PHOSPHORIBOSYLTRANSFERASE"/>
    <property type="match status" value="1"/>
</dbReference>
<comment type="subunit">
    <text evidence="11">Homodimer.</text>
</comment>
<comment type="pathway">
    <text evidence="4 11">Purine metabolism; AMP biosynthesis via salvage pathway; AMP from adenine: step 1/1.</text>
</comment>
<dbReference type="InterPro" id="IPR029057">
    <property type="entry name" value="PRTase-like"/>
</dbReference>
<keyword evidence="14" id="KW-1185">Reference proteome</keyword>
<evidence type="ECO:0000256" key="8">
    <source>
        <dbReference type="ARBA" id="ARBA00022676"/>
    </source>
</evidence>
<dbReference type="Pfam" id="PF00156">
    <property type="entry name" value="Pribosyltran"/>
    <property type="match status" value="1"/>
</dbReference>
<keyword evidence="7 11" id="KW-0963">Cytoplasm</keyword>
<dbReference type="EMBL" id="CP016768">
    <property type="protein sequence ID" value="ASY09362.1"/>
    <property type="molecule type" value="Genomic_DNA"/>
</dbReference>
<evidence type="ECO:0000256" key="7">
    <source>
        <dbReference type="ARBA" id="ARBA00022490"/>
    </source>
</evidence>
<protein>
    <recommendedName>
        <fullName evidence="6 11">Adenine phosphoribosyltransferase</fullName>
        <shortName evidence="11">APRT</shortName>
        <ecNumber evidence="6 11">2.4.2.7</ecNumber>
    </recommendedName>
</protein>
<evidence type="ECO:0000256" key="3">
    <source>
        <dbReference type="ARBA" id="ARBA00004496"/>
    </source>
</evidence>
<proteinExistence type="inferred from homology"/>
<dbReference type="CDD" id="cd06223">
    <property type="entry name" value="PRTases_typeI"/>
    <property type="match status" value="1"/>
</dbReference>
<evidence type="ECO:0000256" key="4">
    <source>
        <dbReference type="ARBA" id="ARBA00004659"/>
    </source>
</evidence>
<keyword evidence="8 11" id="KW-0328">Glycosyltransferase</keyword>
<dbReference type="NCBIfam" id="NF002634">
    <property type="entry name" value="PRK02304.1-3"/>
    <property type="match status" value="1"/>
</dbReference>
<evidence type="ECO:0000313" key="14">
    <source>
        <dbReference type="Proteomes" id="UP000217153"/>
    </source>
</evidence>
<dbReference type="KEGG" id="abam:B1s21122_03250"/>
<dbReference type="GO" id="GO:0005737">
    <property type="term" value="C:cytoplasm"/>
    <property type="evidence" value="ECO:0007669"/>
    <property type="project" value="UniProtKB-SubCell"/>
</dbReference>
<organism evidence="13 14">
    <name type="scientific">Candidatus Nanopelagicus limnae</name>
    <dbReference type="NCBI Taxonomy" id="1884634"/>
    <lineage>
        <taxon>Bacteria</taxon>
        <taxon>Bacillati</taxon>
        <taxon>Actinomycetota</taxon>
        <taxon>Actinomycetes</taxon>
        <taxon>Candidatus Nanopelagicales</taxon>
        <taxon>Candidatus Nanopelagicaceae</taxon>
        <taxon>Candidatus Nanopelagicus</taxon>
    </lineage>
</organism>
<dbReference type="GO" id="GO:0006166">
    <property type="term" value="P:purine ribonucleoside salvage"/>
    <property type="evidence" value="ECO:0007669"/>
    <property type="project" value="UniProtKB-UniRule"/>
</dbReference>
<dbReference type="AlphaFoldDB" id="A0A249JXX2"/>
<comment type="subcellular location">
    <subcellularLocation>
        <location evidence="3 11">Cytoplasm</location>
    </subcellularLocation>
</comment>
<dbReference type="GO" id="GO:0006168">
    <property type="term" value="P:adenine salvage"/>
    <property type="evidence" value="ECO:0007669"/>
    <property type="project" value="InterPro"/>
</dbReference>
<dbReference type="InterPro" id="IPR000836">
    <property type="entry name" value="PRTase_dom"/>
</dbReference>
<evidence type="ECO:0000256" key="11">
    <source>
        <dbReference type="HAMAP-Rule" id="MF_00004"/>
    </source>
</evidence>
<dbReference type="OrthoDB" id="9803963at2"/>
<evidence type="ECO:0000256" key="6">
    <source>
        <dbReference type="ARBA" id="ARBA00011893"/>
    </source>
</evidence>
<dbReference type="GO" id="GO:0044209">
    <property type="term" value="P:AMP salvage"/>
    <property type="evidence" value="ECO:0007669"/>
    <property type="project" value="UniProtKB-UniRule"/>
</dbReference>
<dbReference type="SUPFAM" id="SSF53271">
    <property type="entry name" value="PRTase-like"/>
    <property type="match status" value="1"/>
</dbReference>
<evidence type="ECO:0000256" key="10">
    <source>
        <dbReference type="ARBA" id="ARBA00022726"/>
    </source>
</evidence>